<dbReference type="InterPro" id="IPR000640">
    <property type="entry name" value="EFG_V-like"/>
</dbReference>
<evidence type="ECO:0000256" key="2">
    <source>
        <dbReference type="ARBA" id="ARBA00022741"/>
    </source>
</evidence>
<dbReference type="Gene3D" id="2.40.30.10">
    <property type="entry name" value="Translation factors"/>
    <property type="match status" value="1"/>
</dbReference>
<dbReference type="InterPro" id="IPR009000">
    <property type="entry name" value="Transl_B-barrel_sf"/>
</dbReference>
<dbReference type="GO" id="GO:0003924">
    <property type="term" value="F:GTPase activity"/>
    <property type="evidence" value="ECO:0007669"/>
    <property type="project" value="InterPro"/>
</dbReference>
<reference evidence="8" key="1">
    <citation type="submission" date="2023-07" db="EMBL/GenBank/DDBJ databases">
        <title>Genomic Encyclopedia of Type Strains, Phase IV (KMG-IV): sequencing the most valuable type-strain genomes for metagenomic binning, comparative biology and taxonomic classification.</title>
        <authorList>
            <person name="Goeker M."/>
        </authorList>
    </citation>
    <scope>NUCLEOTIDE SEQUENCE</scope>
    <source>
        <strain evidence="8">DSM 24202</strain>
    </source>
</reference>
<dbReference type="Pfam" id="PF00679">
    <property type="entry name" value="EFG_C"/>
    <property type="match status" value="1"/>
</dbReference>
<evidence type="ECO:0000313" key="9">
    <source>
        <dbReference type="Proteomes" id="UP001238163"/>
    </source>
</evidence>
<dbReference type="Pfam" id="PF00009">
    <property type="entry name" value="GTP_EFTU"/>
    <property type="match status" value="1"/>
</dbReference>
<dbReference type="Gene3D" id="3.30.70.240">
    <property type="match status" value="1"/>
</dbReference>
<dbReference type="PANTHER" id="PTHR43261:SF6">
    <property type="entry name" value="ELONGATION FACTOR G-LIKE PROTEIN"/>
    <property type="match status" value="1"/>
</dbReference>
<dbReference type="CDD" id="cd16262">
    <property type="entry name" value="EFG_III"/>
    <property type="match status" value="1"/>
</dbReference>
<dbReference type="CDD" id="cd04170">
    <property type="entry name" value="EF-G_bact"/>
    <property type="match status" value="1"/>
</dbReference>
<dbReference type="GO" id="GO:0032790">
    <property type="term" value="P:ribosome disassembly"/>
    <property type="evidence" value="ECO:0007669"/>
    <property type="project" value="TreeGrafter"/>
</dbReference>
<dbReference type="SUPFAM" id="SSF54211">
    <property type="entry name" value="Ribosomal protein S5 domain 2-like"/>
    <property type="match status" value="1"/>
</dbReference>
<dbReference type="Gene3D" id="3.30.230.10">
    <property type="match status" value="1"/>
</dbReference>
<proteinExistence type="predicted"/>
<dbReference type="InterPro" id="IPR005517">
    <property type="entry name" value="Transl_elong_EFG/EF2_IV"/>
</dbReference>
<dbReference type="Gene3D" id="3.30.70.870">
    <property type="entry name" value="Elongation Factor G (Translational Gtpase), domain 3"/>
    <property type="match status" value="1"/>
</dbReference>
<dbReference type="Pfam" id="PF14492">
    <property type="entry name" value="EFG_III"/>
    <property type="match status" value="1"/>
</dbReference>
<evidence type="ECO:0000256" key="1">
    <source>
        <dbReference type="ARBA" id="ARBA00017872"/>
    </source>
</evidence>
<name>A0AAE3VJC9_9BACT</name>
<dbReference type="InterPro" id="IPR041095">
    <property type="entry name" value="EFG_II"/>
</dbReference>
<evidence type="ECO:0000259" key="7">
    <source>
        <dbReference type="PROSITE" id="PS51722"/>
    </source>
</evidence>
<dbReference type="InterPro" id="IPR027417">
    <property type="entry name" value="P-loop_NTPase"/>
</dbReference>
<dbReference type="InterPro" id="IPR053905">
    <property type="entry name" value="EF-G-like_DII"/>
</dbReference>
<dbReference type="Gene3D" id="3.40.50.300">
    <property type="entry name" value="P-loop containing nucleotide triphosphate hydrolases"/>
    <property type="match status" value="1"/>
</dbReference>
<dbReference type="FunFam" id="3.30.70.240:FF:000001">
    <property type="entry name" value="Elongation factor G"/>
    <property type="match status" value="1"/>
</dbReference>
<protein>
    <recommendedName>
        <fullName evidence="1">Elongation factor G</fullName>
    </recommendedName>
</protein>
<keyword evidence="4" id="KW-0648">Protein biosynthesis</keyword>
<keyword evidence="5" id="KW-0342">GTP-binding</keyword>
<dbReference type="NCBIfam" id="NF009891">
    <property type="entry name" value="PRK13351.1-1"/>
    <property type="match status" value="1"/>
</dbReference>
<evidence type="ECO:0000256" key="5">
    <source>
        <dbReference type="ARBA" id="ARBA00023134"/>
    </source>
</evidence>
<dbReference type="SUPFAM" id="SSF54980">
    <property type="entry name" value="EF-G C-terminal domain-like"/>
    <property type="match status" value="2"/>
</dbReference>
<dbReference type="FunFam" id="3.30.230.10:FF:000003">
    <property type="entry name" value="Elongation factor G"/>
    <property type="match status" value="1"/>
</dbReference>
<keyword evidence="9" id="KW-1185">Reference proteome</keyword>
<dbReference type="InterPro" id="IPR047872">
    <property type="entry name" value="EFG_IV"/>
</dbReference>
<sequence>MKNCAPEKIRNVVLAGHAGAGKTSLADLILFKGGVVGRRGSVDHGTSVSDFRQEEQDKKSSIFSAILHSPWQDGHLFITDTPGNSDFCGEAMNAVHMADMMILVVDALLGIGPGTIRAWKQAVERKLPRMIFINGCDRDQANYEGVLDAVRHAYGATSCIPCTVPVGDKAALSAVVSVLADKIPAELADQVAEYKQALVDAVAESDEDLMNKYFENGELSPEEMASGFRKAVLAGSLIPIFAGSAGKDVGVAELLDAVMSYGPSPFDAVPLPMAEGEIDRSSKDAVGYVFKSVNDSFIGQMNYIRVLSGTFKSDSELVNSSKNGKERVANLLLVQGKEQTVVEEAGPGEIVAIAKLKNTGLNDILGSKHVDCRLAAVKYPQPTTSYAVSATAKGEDDKLGTGLQRFAAEDPTFKVERNPETHQTVISGMGDQHINLMVARLKSESKVGVNLETPRIPYRETVTSVGTAQFRHKKQSGGHGQFAEVHLRIEPYQPEEGGDDFLFANEVVGGNIPKNYIPAVEKGVVETRLVGPLSRSKVINFKATVFDGKYHDVDSSEMAFKIATRGAFREAMAKAKPMLLEPILSLKIVFPDEYMGAISGDLNSRRGRILGMDREDGMQVLNAELPLAEVYSYPTQLRSMTQGRGSFEMKFDRYDPVPSQLMAQIQAEAARLQAEEDE</sequence>
<dbReference type="InterPro" id="IPR035647">
    <property type="entry name" value="EFG_III/V"/>
</dbReference>
<dbReference type="Pfam" id="PF03764">
    <property type="entry name" value="EFG_IV"/>
    <property type="match status" value="1"/>
</dbReference>
<dbReference type="SUPFAM" id="SSF52540">
    <property type="entry name" value="P-loop containing nucleoside triphosphate hydrolases"/>
    <property type="match status" value="1"/>
</dbReference>
<dbReference type="PROSITE" id="PS51722">
    <property type="entry name" value="G_TR_2"/>
    <property type="match status" value="1"/>
</dbReference>
<keyword evidence="3 8" id="KW-0251">Elongation factor</keyword>
<evidence type="ECO:0000256" key="4">
    <source>
        <dbReference type="ARBA" id="ARBA00022917"/>
    </source>
</evidence>
<dbReference type="InterPro" id="IPR014721">
    <property type="entry name" value="Ribsml_uS5_D2-typ_fold_subgr"/>
</dbReference>
<feature type="domain" description="Tr-type G" evidence="7">
    <location>
        <begin position="7"/>
        <end position="266"/>
    </location>
</feature>
<evidence type="ECO:0000313" key="8">
    <source>
        <dbReference type="EMBL" id="MDQ0291480.1"/>
    </source>
</evidence>
<dbReference type="SMART" id="SM00889">
    <property type="entry name" value="EFG_IV"/>
    <property type="match status" value="1"/>
</dbReference>
<keyword evidence="2" id="KW-0547">Nucleotide-binding</keyword>
<dbReference type="SMART" id="SM00838">
    <property type="entry name" value="EFG_C"/>
    <property type="match status" value="1"/>
</dbReference>
<comment type="function">
    <text evidence="6">Catalyzes the GTP-dependent ribosomal translocation step during translation elongation. During this step, the ribosome changes from the pre-translocational (PRE) to the post-translocational (POST) state as the newly formed A-site-bound peptidyl-tRNA and P-site-bound deacylated tRNA move to the P and E sites, respectively. Catalyzes the coordinated movement of the two tRNA molecules, the mRNA and conformational changes in the ribosome.</text>
</comment>
<dbReference type="RefSeq" id="WP_307264322.1">
    <property type="nucleotide sequence ID" value="NZ_JAUSVL010000001.1"/>
</dbReference>
<accession>A0AAE3VJC9</accession>
<dbReference type="CDD" id="cd03713">
    <property type="entry name" value="EFG_mtEFG_C"/>
    <property type="match status" value="1"/>
</dbReference>
<dbReference type="GO" id="GO:0005525">
    <property type="term" value="F:GTP binding"/>
    <property type="evidence" value="ECO:0007669"/>
    <property type="project" value="UniProtKB-KW"/>
</dbReference>
<gene>
    <name evidence="8" type="ORF">J3R75_003587</name>
</gene>
<dbReference type="Pfam" id="PF22042">
    <property type="entry name" value="EF-G_D2"/>
    <property type="match status" value="1"/>
</dbReference>
<dbReference type="PANTHER" id="PTHR43261">
    <property type="entry name" value="TRANSLATION ELONGATION FACTOR G-RELATED"/>
    <property type="match status" value="1"/>
</dbReference>
<organism evidence="8 9">
    <name type="scientific">Oligosphaera ethanolica</name>
    <dbReference type="NCBI Taxonomy" id="760260"/>
    <lineage>
        <taxon>Bacteria</taxon>
        <taxon>Pseudomonadati</taxon>
        <taxon>Lentisphaerota</taxon>
        <taxon>Oligosphaeria</taxon>
        <taxon>Oligosphaerales</taxon>
        <taxon>Oligosphaeraceae</taxon>
        <taxon>Oligosphaera</taxon>
    </lineage>
</organism>
<dbReference type="InterPro" id="IPR000795">
    <property type="entry name" value="T_Tr_GTP-bd_dom"/>
</dbReference>
<dbReference type="InterPro" id="IPR009022">
    <property type="entry name" value="EFG_III"/>
</dbReference>
<dbReference type="GO" id="GO:0003746">
    <property type="term" value="F:translation elongation factor activity"/>
    <property type="evidence" value="ECO:0007669"/>
    <property type="project" value="UniProtKB-KW"/>
</dbReference>
<dbReference type="InterPro" id="IPR020568">
    <property type="entry name" value="Ribosomal_Su5_D2-typ_SF"/>
</dbReference>
<dbReference type="NCBIfam" id="NF009381">
    <property type="entry name" value="PRK12740.1-5"/>
    <property type="match status" value="1"/>
</dbReference>
<dbReference type="InterPro" id="IPR035649">
    <property type="entry name" value="EFG_V"/>
</dbReference>
<dbReference type="SUPFAM" id="SSF50447">
    <property type="entry name" value="Translation proteins"/>
    <property type="match status" value="1"/>
</dbReference>
<dbReference type="EMBL" id="JAUSVL010000001">
    <property type="protein sequence ID" value="MDQ0291480.1"/>
    <property type="molecule type" value="Genomic_DNA"/>
</dbReference>
<evidence type="ECO:0000256" key="6">
    <source>
        <dbReference type="ARBA" id="ARBA00024731"/>
    </source>
</evidence>
<evidence type="ECO:0000256" key="3">
    <source>
        <dbReference type="ARBA" id="ARBA00022768"/>
    </source>
</evidence>
<dbReference type="Proteomes" id="UP001238163">
    <property type="component" value="Unassembled WGS sequence"/>
</dbReference>
<dbReference type="AlphaFoldDB" id="A0AAE3VJC9"/>
<dbReference type="CDD" id="cd01434">
    <property type="entry name" value="EFG_mtEFG1_IV"/>
    <property type="match status" value="1"/>
</dbReference>
<comment type="caution">
    <text evidence="8">The sequence shown here is derived from an EMBL/GenBank/DDBJ whole genome shotgun (WGS) entry which is preliminary data.</text>
</comment>